<evidence type="ECO:0000313" key="2">
    <source>
        <dbReference type="Proteomes" id="UP000724584"/>
    </source>
</evidence>
<name>A0ACB7P1H8_9PEZI</name>
<reference evidence="1 2" key="1">
    <citation type="journal article" date="2021" name="Nat. Commun.">
        <title>Genetic determinants of endophytism in the Arabidopsis root mycobiome.</title>
        <authorList>
            <person name="Mesny F."/>
            <person name="Miyauchi S."/>
            <person name="Thiergart T."/>
            <person name="Pickel B."/>
            <person name="Atanasova L."/>
            <person name="Karlsson M."/>
            <person name="Huettel B."/>
            <person name="Barry K.W."/>
            <person name="Haridas S."/>
            <person name="Chen C."/>
            <person name="Bauer D."/>
            <person name="Andreopoulos W."/>
            <person name="Pangilinan J."/>
            <person name="LaButti K."/>
            <person name="Riley R."/>
            <person name="Lipzen A."/>
            <person name="Clum A."/>
            <person name="Drula E."/>
            <person name="Henrissat B."/>
            <person name="Kohler A."/>
            <person name="Grigoriev I.V."/>
            <person name="Martin F.M."/>
            <person name="Hacquard S."/>
        </authorList>
    </citation>
    <scope>NUCLEOTIDE SEQUENCE [LARGE SCALE GENOMIC DNA]</scope>
    <source>
        <strain evidence="1 2">MPI-SDFR-AT-0079</strain>
    </source>
</reference>
<comment type="caution">
    <text evidence="1">The sequence shown here is derived from an EMBL/GenBank/DDBJ whole genome shotgun (WGS) entry which is preliminary data.</text>
</comment>
<evidence type="ECO:0000313" key="1">
    <source>
        <dbReference type="EMBL" id="KAH6627714.1"/>
    </source>
</evidence>
<dbReference type="EMBL" id="JAGIZQ010000005">
    <property type="protein sequence ID" value="KAH6627714.1"/>
    <property type="molecule type" value="Genomic_DNA"/>
</dbReference>
<gene>
    <name evidence="1" type="ORF">F5144DRAFT_576640</name>
</gene>
<dbReference type="Proteomes" id="UP000724584">
    <property type="component" value="Unassembled WGS sequence"/>
</dbReference>
<protein>
    <submittedName>
        <fullName evidence="1">Uncharacterized protein</fullName>
    </submittedName>
</protein>
<organism evidence="1 2">
    <name type="scientific">Chaetomium tenue</name>
    <dbReference type="NCBI Taxonomy" id="1854479"/>
    <lineage>
        <taxon>Eukaryota</taxon>
        <taxon>Fungi</taxon>
        <taxon>Dikarya</taxon>
        <taxon>Ascomycota</taxon>
        <taxon>Pezizomycotina</taxon>
        <taxon>Sordariomycetes</taxon>
        <taxon>Sordariomycetidae</taxon>
        <taxon>Sordariales</taxon>
        <taxon>Chaetomiaceae</taxon>
        <taxon>Chaetomium</taxon>
    </lineage>
</organism>
<proteinExistence type="predicted"/>
<accession>A0ACB7P1H8</accession>
<keyword evidence="2" id="KW-1185">Reference proteome</keyword>
<sequence>MDCAETVTDHRHSDRTYEHPNVPKTAAAMASPDNKEDPRPRSPEIVVASSATSPAESTTKLTTTAATPAAADLDKPVRILVQTRTDLVPGDKSTCSLARKDAMDNLICQHVWQRNFDDHRERAWAYNCEFAWDSVECWFLVDHHGQDPMPPPDPAVVWYKWTGTEFITVHSPLPRKVRRRVRSYPFTRIPPEQLLKRRTPRPIPPPREFESRAEEIRVQRARLRNTLACNLGLTEELVRFAKENPGPAEWVRARVPPDAWARVDDDESEML</sequence>